<dbReference type="InterPro" id="IPR007197">
    <property type="entry name" value="rSAM"/>
</dbReference>
<dbReference type="Pfam" id="PF04055">
    <property type="entry name" value="Radical_SAM"/>
    <property type="match status" value="1"/>
</dbReference>
<keyword evidence="1" id="KW-0479">Metal-binding</keyword>
<dbReference type="GO" id="GO:0046872">
    <property type="term" value="F:metal ion binding"/>
    <property type="evidence" value="ECO:0007669"/>
    <property type="project" value="UniProtKB-KW"/>
</dbReference>
<dbReference type="GO" id="GO:0003824">
    <property type="term" value="F:catalytic activity"/>
    <property type="evidence" value="ECO:0007669"/>
    <property type="project" value="InterPro"/>
</dbReference>
<evidence type="ECO:0000256" key="3">
    <source>
        <dbReference type="ARBA" id="ARBA00023014"/>
    </source>
</evidence>
<dbReference type="Gene3D" id="3.80.30.30">
    <property type="match status" value="1"/>
</dbReference>
<dbReference type="PROSITE" id="PS51918">
    <property type="entry name" value="RADICAL_SAM"/>
    <property type="match status" value="1"/>
</dbReference>
<evidence type="ECO:0000256" key="1">
    <source>
        <dbReference type="ARBA" id="ARBA00022723"/>
    </source>
</evidence>
<comment type="caution">
    <text evidence="6">The sequence shown here is derived from an EMBL/GenBank/DDBJ whole genome shotgun (WGS) entry which is preliminary data.</text>
</comment>
<keyword evidence="3" id="KW-0411">Iron-sulfur</keyword>
<dbReference type="EMBL" id="JBDKWZ010000005">
    <property type="protein sequence ID" value="MEN7548332.1"/>
    <property type="molecule type" value="Genomic_DNA"/>
</dbReference>
<dbReference type="SMART" id="SM00729">
    <property type="entry name" value="Elp3"/>
    <property type="match status" value="1"/>
</dbReference>
<accession>A0AAW9S469</accession>
<evidence type="ECO:0000259" key="5">
    <source>
        <dbReference type="PROSITE" id="PS51918"/>
    </source>
</evidence>
<dbReference type="SUPFAM" id="SSF102114">
    <property type="entry name" value="Radical SAM enzymes"/>
    <property type="match status" value="1"/>
</dbReference>
<dbReference type="PANTHER" id="PTHR43432">
    <property type="entry name" value="SLR0285 PROTEIN"/>
    <property type="match status" value="1"/>
</dbReference>
<gene>
    <name evidence="6" type="ORF">AAG747_10465</name>
</gene>
<sequence length="351" mass="39627">MDPTTPYHKGRGAQQNTPNRYHKTYYEQDPWENADELPVAPSTQLFYENPQKIISVNKSPDIPFDYSINPYQGCEHGCIYCYARPSHEYWGFSAGWDFESKIVVKKAAPQLLAKQLSAKNWQVAPVMLSGNTDPYQPLERQMKITRELLKVFAQFGNPVGIITKNSLVLRDLDILSDLAVEGLVHVMISLTTLDECLRQVMEPRTATGAKRLETIEQLTAAGVPVGVMTAPVIPSLNDHELPELVKQAAAHGALTAGYTVVRLNGALAELFKDWLYKNFPDRADKVWKQIAELHDGNVGDQRFGTRMKGEGVMAQSIRQLFMLAKGKYMKDRQLPAFDLNRFRKNGTLRLF</sequence>
<keyword evidence="7" id="KW-1185">Reference proteome</keyword>
<feature type="domain" description="Radical SAM core" evidence="5">
    <location>
        <begin position="60"/>
        <end position="306"/>
    </location>
</feature>
<dbReference type="RefSeq" id="WP_346821111.1">
    <property type="nucleotide sequence ID" value="NZ_JBDKWZ010000005.1"/>
</dbReference>
<evidence type="ECO:0000256" key="2">
    <source>
        <dbReference type="ARBA" id="ARBA00023004"/>
    </source>
</evidence>
<dbReference type="AlphaFoldDB" id="A0AAW9S469"/>
<dbReference type="GO" id="GO:0051536">
    <property type="term" value="F:iron-sulfur cluster binding"/>
    <property type="evidence" value="ECO:0007669"/>
    <property type="project" value="UniProtKB-KW"/>
</dbReference>
<dbReference type="InterPro" id="IPR040086">
    <property type="entry name" value="MJ0683-like"/>
</dbReference>
<evidence type="ECO:0000313" key="7">
    <source>
        <dbReference type="Proteomes" id="UP001403385"/>
    </source>
</evidence>
<evidence type="ECO:0000313" key="6">
    <source>
        <dbReference type="EMBL" id="MEN7548332.1"/>
    </source>
</evidence>
<evidence type="ECO:0000256" key="4">
    <source>
        <dbReference type="SAM" id="MobiDB-lite"/>
    </source>
</evidence>
<protein>
    <submittedName>
        <fullName evidence="6">PA0069 family radical SAM protein</fullName>
    </submittedName>
</protein>
<proteinExistence type="predicted"/>
<dbReference type="SFLD" id="SFLDS00029">
    <property type="entry name" value="Radical_SAM"/>
    <property type="match status" value="1"/>
</dbReference>
<dbReference type="PANTHER" id="PTHR43432:SF3">
    <property type="entry name" value="SLR0285 PROTEIN"/>
    <property type="match status" value="1"/>
</dbReference>
<dbReference type="InterPro" id="IPR058240">
    <property type="entry name" value="rSAM_sf"/>
</dbReference>
<reference evidence="6 7" key="1">
    <citation type="submission" date="2024-04" db="EMBL/GenBank/DDBJ databases">
        <title>Novel genus in family Flammeovirgaceae.</title>
        <authorList>
            <person name="Nguyen T.H."/>
            <person name="Vuong T.Q."/>
            <person name="Le H."/>
            <person name="Kim S.-G."/>
        </authorList>
    </citation>
    <scope>NUCLEOTIDE SEQUENCE [LARGE SCALE GENOMIC DNA]</scope>
    <source>
        <strain evidence="6 7">JCM 23209</strain>
    </source>
</reference>
<dbReference type="SFLD" id="SFLDG01084">
    <property type="entry name" value="Uncharacterised_Radical_SAM_Su"/>
    <property type="match status" value="1"/>
</dbReference>
<organism evidence="6 7">
    <name type="scientific">Rapidithrix thailandica</name>
    <dbReference type="NCBI Taxonomy" id="413964"/>
    <lineage>
        <taxon>Bacteria</taxon>
        <taxon>Pseudomonadati</taxon>
        <taxon>Bacteroidota</taxon>
        <taxon>Cytophagia</taxon>
        <taxon>Cytophagales</taxon>
        <taxon>Flammeovirgaceae</taxon>
        <taxon>Rapidithrix</taxon>
    </lineage>
</organism>
<feature type="region of interest" description="Disordered" evidence="4">
    <location>
        <begin position="1"/>
        <end position="21"/>
    </location>
</feature>
<name>A0AAW9S469_9BACT</name>
<dbReference type="InterPro" id="IPR006638">
    <property type="entry name" value="Elp3/MiaA/NifB-like_rSAM"/>
</dbReference>
<dbReference type="Proteomes" id="UP001403385">
    <property type="component" value="Unassembled WGS sequence"/>
</dbReference>
<dbReference type="NCBIfam" id="NF033668">
    <property type="entry name" value="rSAM_PA0069"/>
    <property type="match status" value="1"/>
</dbReference>
<dbReference type="CDD" id="cd01335">
    <property type="entry name" value="Radical_SAM"/>
    <property type="match status" value="1"/>
</dbReference>
<keyword evidence="2" id="KW-0408">Iron</keyword>